<feature type="domain" description="Arf-GAP" evidence="2">
    <location>
        <begin position="34"/>
        <end position="115"/>
    </location>
</feature>
<sequence length="711" mass="77581">MKDDEKNEKIIRGLLKLPANRSNRLESLHATSRSCSGLHRSAASACREFTHRVKSISMAKFTSQEVIALQEGGNEHAKEIYFKDWDPQRHSYPDSSNLDRLRDFIKHVYVDRRYSGGKSAEGPPRMKDDYVETRRPDSYRSGSQSPPYNDAYERRFGERPGSTGRNEDRNIRPNYDARRFAYDQTNYTPSGLDKIDETRRDDKGGNVIQLPISDNRIQEGLPKTIVSDHQKGVYISSSPNPVVRPVRDILGGDVPPLQVGEPPRLSGPKAPNSPLDTQASTSSSMESNVVNPAELKGANSGSLIDFSADPEPLVASAAQASSAQPTISIAGNSDGGWASFDVSSQQKALEATSSKGDLESVLSQLSIQVPSSGANPATPPIVNIHSSPKVNNNAQWATENQQLSSLPVGSTQLPIRPVNTPVGSLNMQVNSQPSRPSYGTTTQGPVAILDTLYSHAAMHPSHAVSGNSQNPVEARFPGRKELPVDLFTGLYPMPLAYGGWSMGPRQGMAYGMHYPVMTAIHGAARQPVMAFRGSSMSTNPFDAIPNPTPAHNPMIPSMTSFQGAQPPMNIPPSIPDGSNLGAIPSQWTPSQQFSYQSTASPASYTTQQFPRNMPQQLPSSSFLTMNQGIGVGSETSPYGIPAVTDIQLHQAPISARTTPSLLLLVEILLDRRKKHGHWFISLHLSSRFIGYLFEVASEILSNHWLEQLENW</sequence>
<dbReference type="Gene3D" id="1.10.220.150">
    <property type="entry name" value="Arf GTPase activating protein"/>
    <property type="match status" value="1"/>
</dbReference>
<evidence type="ECO:0000313" key="3">
    <source>
        <dbReference type="EMBL" id="PKA57195.1"/>
    </source>
</evidence>
<dbReference type="Proteomes" id="UP000236161">
    <property type="component" value="Unassembled WGS sequence"/>
</dbReference>
<dbReference type="SUPFAM" id="SSF57863">
    <property type="entry name" value="ArfGap/RecO-like zinc finger"/>
    <property type="match status" value="1"/>
</dbReference>
<feature type="compositionally biased region" description="Basic and acidic residues" evidence="1">
    <location>
        <begin position="193"/>
        <end position="204"/>
    </location>
</feature>
<dbReference type="STRING" id="1088818.A0A2I0ANW5"/>
<dbReference type="InterPro" id="IPR038508">
    <property type="entry name" value="ArfGAP_dom_sf"/>
</dbReference>
<gene>
    <name evidence="3" type="primary">AGD14</name>
    <name evidence="3" type="ORF">AXF42_Ash002499</name>
</gene>
<dbReference type="EMBL" id="KZ451969">
    <property type="protein sequence ID" value="PKA57195.1"/>
    <property type="molecule type" value="Genomic_DNA"/>
</dbReference>
<dbReference type="PANTHER" id="PTHR46085:SF3">
    <property type="entry name" value="ARF GTPASE ACTIVATING PROTEIN"/>
    <property type="match status" value="1"/>
</dbReference>
<dbReference type="Pfam" id="PF01412">
    <property type="entry name" value="ArfGap"/>
    <property type="match status" value="1"/>
</dbReference>
<evidence type="ECO:0000259" key="2">
    <source>
        <dbReference type="Pfam" id="PF01412"/>
    </source>
</evidence>
<evidence type="ECO:0000313" key="4">
    <source>
        <dbReference type="Proteomes" id="UP000236161"/>
    </source>
</evidence>
<dbReference type="OrthoDB" id="6036at2759"/>
<feature type="compositionally biased region" description="Basic and acidic residues" evidence="1">
    <location>
        <begin position="124"/>
        <end position="138"/>
    </location>
</feature>
<dbReference type="GO" id="GO:0005096">
    <property type="term" value="F:GTPase activator activity"/>
    <property type="evidence" value="ECO:0007669"/>
    <property type="project" value="InterPro"/>
</dbReference>
<dbReference type="AlphaFoldDB" id="A0A2I0ANW5"/>
<accession>A0A2I0ANW5</accession>
<feature type="compositionally biased region" description="Basic and acidic residues" evidence="1">
    <location>
        <begin position="165"/>
        <end position="181"/>
    </location>
</feature>
<dbReference type="InterPro" id="IPR001164">
    <property type="entry name" value="ArfGAP_dom"/>
</dbReference>
<reference evidence="3 4" key="1">
    <citation type="journal article" date="2017" name="Nature">
        <title>The Apostasia genome and the evolution of orchids.</title>
        <authorList>
            <person name="Zhang G.Q."/>
            <person name="Liu K.W."/>
            <person name="Li Z."/>
            <person name="Lohaus R."/>
            <person name="Hsiao Y.Y."/>
            <person name="Niu S.C."/>
            <person name="Wang J.Y."/>
            <person name="Lin Y.C."/>
            <person name="Xu Q."/>
            <person name="Chen L.J."/>
            <person name="Yoshida K."/>
            <person name="Fujiwara S."/>
            <person name="Wang Z.W."/>
            <person name="Zhang Y.Q."/>
            <person name="Mitsuda N."/>
            <person name="Wang M."/>
            <person name="Liu G.H."/>
            <person name="Pecoraro L."/>
            <person name="Huang H.X."/>
            <person name="Xiao X.J."/>
            <person name="Lin M."/>
            <person name="Wu X.Y."/>
            <person name="Wu W.L."/>
            <person name="Chen Y.Y."/>
            <person name="Chang S.B."/>
            <person name="Sakamoto S."/>
            <person name="Ohme-Takagi M."/>
            <person name="Yagi M."/>
            <person name="Zeng S.J."/>
            <person name="Shen C.Y."/>
            <person name="Yeh C.M."/>
            <person name="Luo Y.B."/>
            <person name="Tsai W.C."/>
            <person name="Van de Peer Y."/>
            <person name="Liu Z.J."/>
        </authorList>
    </citation>
    <scope>NUCLEOTIDE SEQUENCE [LARGE SCALE GENOMIC DNA]</scope>
    <source>
        <strain evidence="4">cv. Shenzhen</strain>
        <tissue evidence="3">Stem</tissue>
    </source>
</reference>
<dbReference type="PANTHER" id="PTHR46085">
    <property type="entry name" value="ARFGAP/RECO-RELATED"/>
    <property type="match status" value="1"/>
</dbReference>
<dbReference type="InterPro" id="IPR044820">
    <property type="entry name" value="AGD14-like"/>
</dbReference>
<organism evidence="3 4">
    <name type="scientific">Apostasia shenzhenica</name>
    <dbReference type="NCBI Taxonomy" id="1088818"/>
    <lineage>
        <taxon>Eukaryota</taxon>
        <taxon>Viridiplantae</taxon>
        <taxon>Streptophyta</taxon>
        <taxon>Embryophyta</taxon>
        <taxon>Tracheophyta</taxon>
        <taxon>Spermatophyta</taxon>
        <taxon>Magnoliopsida</taxon>
        <taxon>Liliopsida</taxon>
        <taxon>Asparagales</taxon>
        <taxon>Orchidaceae</taxon>
        <taxon>Apostasioideae</taxon>
        <taxon>Apostasia</taxon>
    </lineage>
</organism>
<proteinExistence type="predicted"/>
<feature type="region of interest" description="Disordered" evidence="1">
    <location>
        <begin position="232"/>
        <end position="288"/>
    </location>
</feature>
<protein>
    <submittedName>
        <fullName evidence="3">Putative ADP-ribosylation factor GTPase-activating protein AGD14</fullName>
    </submittedName>
</protein>
<evidence type="ECO:0000256" key="1">
    <source>
        <dbReference type="SAM" id="MobiDB-lite"/>
    </source>
</evidence>
<keyword evidence="4" id="KW-1185">Reference proteome</keyword>
<feature type="region of interest" description="Disordered" evidence="1">
    <location>
        <begin position="114"/>
        <end position="208"/>
    </location>
</feature>
<feature type="compositionally biased region" description="Polar residues" evidence="1">
    <location>
        <begin position="274"/>
        <end position="288"/>
    </location>
</feature>
<name>A0A2I0ANW5_9ASPA</name>
<dbReference type="InterPro" id="IPR037278">
    <property type="entry name" value="ARFGAP/RecO"/>
</dbReference>